<dbReference type="GO" id="GO:0042800">
    <property type="term" value="F:histone H3K4 methyltransferase activity"/>
    <property type="evidence" value="ECO:0007669"/>
    <property type="project" value="TreeGrafter"/>
</dbReference>
<reference evidence="1" key="1">
    <citation type="journal article" date="2020" name="G3 (Bethesda)">
        <title>High-Quality Assemblies for Three Invasive Social Wasps from the &lt;i&gt;Vespula&lt;/i&gt; Genus.</title>
        <authorList>
            <person name="Harrop T.W.R."/>
            <person name="Guhlin J."/>
            <person name="McLaughlin G.M."/>
            <person name="Permina E."/>
            <person name="Stockwell P."/>
            <person name="Gilligan J."/>
            <person name="Le Lec M.F."/>
            <person name="Gruber M.A.M."/>
            <person name="Quinn O."/>
            <person name="Lovegrove M."/>
            <person name="Duncan E.J."/>
            <person name="Remnant E.J."/>
            <person name="Van Eeckhoven J."/>
            <person name="Graham B."/>
            <person name="Knapp R.A."/>
            <person name="Langford K.W."/>
            <person name="Kronenberg Z."/>
            <person name="Press M.O."/>
            <person name="Eacker S.M."/>
            <person name="Wilson-Rankin E.E."/>
            <person name="Purcell J."/>
            <person name="Lester P.J."/>
            <person name="Dearden P.K."/>
        </authorList>
    </citation>
    <scope>NUCLEOTIDE SEQUENCE</scope>
    <source>
        <strain evidence="1">Volc-1</strain>
    </source>
</reference>
<proteinExistence type="predicted"/>
<dbReference type="GO" id="GO:0035861">
    <property type="term" value="C:site of double-strand break"/>
    <property type="evidence" value="ECO:0007669"/>
    <property type="project" value="TreeGrafter"/>
</dbReference>
<accession>A0A834K1F6</accession>
<dbReference type="EMBL" id="JACSDY010000019">
    <property type="protein sequence ID" value="KAF7398302.1"/>
    <property type="molecule type" value="Genomic_DNA"/>
</dbReference>
<dbReference type="GO" id="GO:0044774">
    <property type="term" value="P:mitotic DNA integrity checkpoint signaling"/>
    <property type="evidence" value="ECO:0007669"/>
    <property type="project" value="TreeGrafter"/>
</dbReference>
<dbReference type="GO" id="GO:0000793">
    <property type="term" value="C:condensed chromosome"/>
    <property type="evidence" value="ECO:0007669"/>
    <property type="project" value="TreeGrafter"/>
</dbReference>
<gene>
    <name evidence="1" type="ORF">H0235_016310</name>
</gene>
<dbReference type="GO" id="GO:0015074">
    <property type="term" value="P:DNA integration"/>
    <property type="evidence" value="ECO:0007669"/>
    <property type="project" value="TreeGrafter"/>
</dbReference>
<dbReference type="GO" id="GO:0005634">
    <property type="term" value="C:nucleus"/>
    <property type="evidence" value="ECO:0007669"/>
    <property type="project" value="TreeGrafter"/>
</dbReference>
<dbReference type="Pfam" id="PF01359">
    <property type="entry name" value="Transposase_1"/>
    <property type="match status" value="1"/>
</dbReference>
<name>A0A834K1F6_VESPE</name>
<dbReference type="GO" id="GO:0046975">
    <property type="term" value="F:histone H3K36 methyltransferase activity"/>
    <property type="evidence" value="ECO:0007669"/>
    <property type="project" value="TreeGrafter"/>
</dbReference>
<dbReference type="Gene3D" id="3.30.420.10">
    <property type="entry name" value="Ribonuclease H-like superfamily/Ribonuclease H"/>
    <property type="match status" value="1"/>
</dbReference>
<keyword evidence="2" id="KW-1185">Reference proteome</keyword>
<dbReference type="GO" id="GO:0003697">
    <property type="term" value="F:single-stranded DNA binding"/>
    <property type="evidence" value="ECO:0007669"/>
    <property type="project" value="TreeGrafter"/>
</dbReference>
<dbReference type="GO" id="GO:0031297">
    <property type="term" value="P:replication fork processing"/>
    <property type="evidence" value="ECO:0007669"/>
    <property type="project" value="TreeGrafter"/>
</dbReference>
<organism evidence="1 2">
    <name type="scientific">Vespula pensylvanica</name>
    <name type="common">Western yellow jacket</name>
    <name type="synonym">Wasp</name>
    <dbReference type="NCBI Taxonomy" id="30213"/>
    <lineage>
        <taxon>Eukaryota</taxon>
        <taxon>Metazoa</taxon>
        <taxon>Ecdysozoa</taxon>
        <taxon>Arthropoda</taxon>
        <taxon>Hexapoda</taxon>
        <taxon>Insecta</taxon>
        <taxon>Pterygota</taxon>
        <taxon>Neoptera</taxon>
        <taxon>Endopterygota</taxon>
        <taxon>Hymenoptera</taxon>
        <taxon>Apocrita</taxon>
        <taxon>Aculeata</taxon>
        <taxon>Vespoidea</taxon>
        <taxon>Vespidae</taxon>
        <taxon>Vespinae</taxon>
        <taxon>Vespula</taxon>
    </lineage>
</organism>
<sequence length="102" mass="12153">MKIVIHDNKRRKNVSLYILDIFYCIISEKARIHRKHTRSYDYKGILYFKLLPKNQTINSNVYIQQLAKLCNAVQEKRPELKNSKAVVFQHDNTKPHTSLLIR</sequence>
<dbReference type="GO" id="GO:0003690">
    <property type="term" value="F:double-stranded DNA binding"/>
    <property type="evidence" value="ECO:0007669"/>
    <property type="project" value="TreeGrafter"/>
</dbReference>
<dbReference type="InterPro" id="IPR001888">
    <property type="entry name" value="Transposase_1"/>
</dbReference>
<dbReference type="InterPro" id="IPR052709">
    <property type="entry name" value="Transposase-MT_Hybrid"/>
</dbReference>
<dbReference type="InterPro" id="IPR036397">
    <property type="entry name" value="RNaseH_sf"/>
</dbReference>
<dbReference type="AlphaFoldDB" id="A0A834K1F6"/>
<dbReference type="GO" id="GO:0000729">
    <property type="term" value="P:DNA double-strand break processing"/>
    <property type="evidence" value="ECO:0007669"/>
    <property type="project" value="TreeGrafter"/>
</dbReference>
<dbReference type="PANTHER" id="PTHR46060">
    <property type="entry name" value="MARINER MOS1 TRANSPOSASE-LIKE PROTEIN"/>
    <property type="match status" value="1"/>
</dbReference>
<evidence type="ECO:0008006" key="3">
    <source>
        <dbReference type="Google" id="ProtNLM"/>
    </source>
</evidence>
<evidence type="ECO:0000313" key="2">
    <source>
        <dbReference type="Proteomes" id="UP000600918"/>
    </source>
</evidence>
<dbReference type="GO" id="GO:0000014">
    <property type="term" value="F:single-stranded DNA endodeoxyribonuclease activity"/>
    <property type="evidence" value="ECO:0007669"/>
    <property type="project" value="TreeGrafter"/>
</dbReference>
<evidence type="ECO:0000313" key="1">
    <source>
        <dbReference type="EMBL" id="KAF7398302.1"/>
    </source>
</evidence>
<dbReference type="GO" id="GO:0044547">
    <property type="term" value="F:DNA topoisomerase binding"/>
    <property type="evidence" value="ECO:0007669"/>
    <property type="project" value="TreeGrafter"/>
</dbReference>
<comment type="caution">
    <text evidence="1">The sequence shown here is derived from an EMBL/GenBank/DDBJ whole genome shotgun (WGS) entry which is preliminary data.</text>
</comment>
<dbReference type="PANTHER" id="PTHR46060:SF2">
    <property type="entry name" value="HISTONE-LYSINE N-METHYLTRANSFERASE SETMAR"/>
    <property type="match status" value="1"/>
</dbReference>
<dbReference type="Proteomes" id="UP000600918">
    <property type="component" value="Unassembled WGS sequence"/>
</dbReference>
<dbReference type="GO" id="GO:0006303">
    <property type="term" value="P:double-strand break repair via nonhomologous end joining"/>
    <property type="evidence" value="ECO:0007669"/>
    <property type="project" value="TreeGrafter"/>
</dbReference>
<protein>
    <recommendedName>
        <fullName evidence="3">Transposase</fullName>
    </recommendedName>
</protein>